<accession>A0A8W7PT15</accession>
<evidence type="ECO:0000256" key="1">
    <source>
        <dbReference type="SAM" id="MobiDB-lite"/>
    </source>
</evidence>
<reference evidence="2" key="1">
    <citation type="submission" date="2022-08" db="UniProtKB">
        <authorList>
            <consortium name="EnsemblMetazoa"/>
        </authorList>
    </citation>
    <scope>IDENTIFICATION</scope>
</reference>
<dbReference type="AlphaFoldDB" id="A0A8W7PT15"/>
<proteinExistence type="predicted"/>
<evidence type="ECO:0000313" key="2">
    <source>
        <dbReference type="EnsemblMetazoa" id="ACOM037190-PA.1"/>
    </source>
</evidence>
<dbReference type="EnsemblMetazoa" id="ACOM037190-RA">
    <property type="protein sequence ID" value="ACOM037190-PA.1"/>
    <property type="gene ID" value="ACOM037190"/>
</dbReference>
<dbReference type="Proteomes" id="UP000075882">
    <property type="component" value="Unassembled WGS sequence"/>
</dbReference>
<protein>
    <submittedName>
        <fullName evidence="2">Uncharacterized protein</fullName>
    </submittedName>
</protein>
<organism evidence="2">
    <name type="scientific">Anopheles coluzzii</name>
    <name type="common">African malaria mosquito</name>
    <dbReference type="NCBI Taxonomy" id="1518534"/>
    <lineage>
        <taxon>Eukaryota</taxon>
        <taxon>Metazoa</taxon>
        <taxon>Ecdysozoa</taxon>
        <taxon>Arthropoda</taxon>
        <taxon>Hexapoda</taxon>
        <taxon>Insecta</taxon>
        <taxon>Pterygota</taxon>
        <taxon>Neoptera</taxon>
        <taxon>Endopterygota</taxon>
        <taxon>Diptera</taxon>
        <taxon>Nematocera</taxon>
        <taxon>Culicoidea</taxon>
        <taxon>Culicidae</taxon>
        <taxon>Anophelinae</taxon>
        <taxon>Anopheles</taxon>
    </lineage>
</organism>
<sequence length="293" mass="31752">MHRPRPSTSRQIGHLVVRDRQPEQIRWPWLHCQDGGLITSKQIGHSSRPAMPCKQLANRDSDCGFSNRPTPAGAERELRRLRTRLAMSITFRPSRSSPFASNTQSPVRTPARSAPEPSTTPLTHGYGSQGVRLRCSPRHPFSSAGTKQWRSCSRPPPEPAFGPSGMAGSRWGGGGFVVRAVASASPPPSSGSAIFAVSLARWERVDMYDDEEERRDRAGASPTSTYMFAQLAVVFCVDFFPAAARRTSLSPREEPLTLCTVAVPSNLGSTRSAHGAVTDGLLTGPSIARAFTS</sequence>
<feature type="region of interest" description="Disordered" evidence="1">
    <location>
        <begin position="92"/>
        <end position="167"/>
    </location>
</feature>
<name>A0A8W7PT15_ANOCL</name>
<feature type="compositionally biased region" description="Polar residues" evidence="1">
    <location>
        <begin position="92"/>
        <end position="107"/>
    </location>
</feature>